<feature type="transmembrane region" description="Helical" evidence="1">
    <location>
        <begin position="46"/>
        <end position="63"/>
    </location>
</feature>
<dbReference type="Proteomes" id="UP000178515">
    <property type="component" value="Unassembled WGS sequence"/>
</dbReference>
<evidence type="ECO:0000313" key="3">
    <source>
        <dbReference type="Proteomes" id="UP000178515"/>
    </source>
</evidence>
<dbReference type="STRING" id="1797689.A3F24_03135"/>
<name>A0A1G1Z4Q5_9BACT</name>
<evidence type="ECO:0000256" key="1">
    <source>
        <dbReference type="SAM" id="Phobius"/>
    </source>
</evidence>
<keyword evidence="1" id="KW-0812">Transmembrane</keyword>
<sequence length="124" mass="14351">MTYPRKHKIWNALYKGTIAFHTLITVYVIVVFLLATTNLWTKIPGLRSVSIVIITGIFISQVINKFDCLLTEFQNHLANRLGEEKIERFSGYLLKSLGINIRQRIIDIFHVITMAGIFFAYIVY</sequence>
<protein>
    <submittedName>
        <fullName evidence="2">Uncharacterized protein</fullName>
    </submittedName>
</protein>
<keyword evidence="1" id="KW-0472">Membrane</keyword>
<feature type="transmembrane region" description="Helical" evidence="1">
    <location>
        <begin position="105"/>
        <end position="123"/>
    </location>
</feature>
<accession>A0A1G1Z4Q5</accession>
<dbReference type="AlphaFoldDB" id="A0A1G1Z4Q5"/>
<feature type="transmembrane region" description="Helical" evidence="1">
    <location>
        <begin position="12"/>
        <end position="34"/>
    </location>
</feature>
<gene>
    <name evidence="2" type="ORF">A3F24_03135</name>
</gene>
<evidence type="ECO:0000313" key="2">
    <source>
        <dbReference type="EMBL" id="OGY58667.1"/>
    </source>
</evidence>
<comment type="caution">
    <text evidence="2">The sequence shown here is derived from an EMBL/GenBank/DDBJ whole genome shotgun (WGS) entry which is preliminary data.</text>
</comment>
<reference evidence="2 3" key="1">
    <citation type="journal article" date="2016" name="Nat. Commun.">
        <title>Thousands of microbial genomes shed light on interconnected biogeochemical processes in an aquifer system.</title>
        <authorList>
            <person name="Anantharaman K."/>
            <person name="Brown C.T."/>
            <person name="Hug L.A."/>
            <person name="Sharon I."/>
            <person name="Castelle C.J."/>
            <person name="Probst A.J."/>
            <person name="Thomas B.C."/>
            <person name="Singh A."/>
            <person name="Wilkins M.J."/>
            <person name="Karaoz U."/>
            <person name="Brodie E.L."/>
            <person name="Williams K.H."/>
            <person name="Hubbard S.S."/>
            <person name="Banfield J.F."/>
        </authorList>
    </citation>
    <scope>NUCLEOTIDE SEQUENCE [LARGE SCALE GENOMIC DNA]</scope>
</reference>
<proteinExistence type="predicted"/>
<keyword evidence="1" id="KW-1133">Transmembrane helix</keyword>
<dbReference type="EMBL" id="MHIX01000038">
    <property type="protein sequence ID" value="OGY58667.1"/>
    <property type="molecule type" value="Genomic_DNA"/>
</dbReference>
<organism evidence="2 3">
    <name type="scientific">Candidatus Colwellbacteria bacterium RIFCSPHIGHO2_12_FULL_44_17</name>
    <dbReference type="NCBI Taxonomy" id="1797689"/>
    <lineage>
        <taxon>Bacteria</taxon>
        <taxon>Candidatus Colwelliibacteriota</taxon>
    </lineage>
</organism>